<keyword evidence="1" id="KW-0233">DNA recombination</keyword>
<dbReference type="STRING" id="1428644.BIV57_18130"/>
<dbReference type="GO" id="GO:0003677">
    <property type="term" value="F:DNA binding"/>
    <property type="evidence" value="ECO:0007669"/>
    <property type="project" value="InterPro"/>
</dbReference>
<dbReference type="Gene3D" id="1.10.260.40">
    <property type="entry name" value="lambda repressor-like DNA-binding domains"/>
    <property type="match status" value="1"/>
</dbReference>
<evidence type="ECO:0000259" key="2">
    <source>
        <dbReference type="PROSITE" id="PS50932"/>
    </source>
</evidence>
<dbReference type="GO" id="GO:0006310">
    <property type="term" value="P:DNA recombination"/>
    <property type="evidence" value="ECO:0007669"/>
    <property type="project" value="UniProtKB-KW"/>
</dbReference>
<proteinExistence type="predicted"/>
<keyword evidence="4" id="KW-1185">Reference proteome</keyword>
<dbReference type="GO" id="GO:0006355">
    <property type="term" value="P:regulation of DNA-templated transcription"/>
    <property type="evidence" value="ECO:0007669"/>
    <property type="project" value="InterPro"/>
</dbReference>
<dbReference type="InterPro" id="IPR000843">
    <property type="entry name" value="HTH_LacI"/>
</dbReference>
<dbReference type="SUPFAM" id="SSF56349">
    <property type="entry name" value="DNA breaking-rejoining enzymes"/>
    <property type="match status" value="1"/>
</dbReference>
<accession>A0A1J7BBS1</accession>
<protein>
    <submittedName>
        <fullName evidence="3">LacI family transcriptional regulator</fullName>
    </submittedName>
</protein>
<dbReference type="SMART" id="SM00354">
    <property type="entry name" value="HTH_LACI"/>
    <property type="match status" value="1"/>
</dbReference>
<dbReference type="GO" id="GO:0015074">
    <property type="term" value="P:DNA integration"/>
    <property type="evidence" value="ECO:0007669"/>
    <property type="project" value="InterPro"/>
</dbReference>
<dbReference type="Gene3D" id="1.10.443.10">
    <property type="entry name" value="Intergrase catalytic core"/>
    <property type="match status" value="1"/>
</dbReference>
<gene>
    <name evidence="3" type="ORF">BIV57_18130</name>
</gene>
<evidence type="ECO:0000313" key="4">
    <source>
        <dbReference type="Proteomes" id="UP000243342"/>
    </source>
</evidence>
<feature type="domain" description="HTH lacI-type" evidence="2">
    <location>
        <begin position="141"/>
        <end position="195"/>
    </location>
</feature>
<sequence>MVGVLVAGPHQLGGPEKAITTALGALLAAERAALLSGRDDELVLVLLDAYTGLRWGELVGLEREYLRPGAVRVEWQLYQLDTGELLRCPPKDDSYRAIDLPPWLDGLLTAHLATVPAGPCPCHGLAYAFRGRGEPGYQGAVRMEDVARRAGVARATVSTLLNHPERVAEATADRIRRAQADLGYRRGPAERRPMAHWRRSSFASWVFTPAVSGWYPSRGASMEPHPVPVLAEPWPGVPVRGRGAAGRADASWLPIARGLTPHGLRHTHRSLMEQLGTEKVLMDERMGHSDGSVSARYAHVTPAMRARLMDGITGMWTESLRARKALSASSPVRTLDRLLRD</sequence>
<dbReference type="RefSeq" id="WP_071657947.1">
    <property type="nucleotide sequence ID" value="NZ_MLCF01000115.1"/>
</dbReference>
<dbReference type="InterPro" id="IPR013762">
    <property type="entry name" value="Integrase-like_cat_sf"/>
</dbReference>
<dbReference type="CDD" id="cd01392">
    <property type="entry name" value="HTH_LacI"/>
    <property type="match status" value="1"/>
</dbReference>
<dbReference type="EMBL" id="MLCF01000115">
    <property type="protein sequence ID" value="OIV36078.1"/>
    <property type="molecule type" value="Genomic_DNA"/>
</dbReference>
<dbReference type="Proteomes" id="UP000243342">
    <property type="component" value="Unassembled WGS sequence"/>
</dbReference>
<dbReference type="AlphaFoldDB" id="A0A1J7BBS1"/>
<dbReference type="Pfam" id="PF00356">
    <property type="entry name" value="LacI"/>
    <property type="match status" value="1"/>
</dbReference>
<comment type="caution">
    <text evidence="3">The sequence shown here is derived from an EMBL/GenBank/DDBJ whole genome shotgun (WGS) entry which is preliminary data.</text>
</comment>
<evidence type="ECO:0000313" key="3">
    <source>
        <dbReference type="EMBL" id="OIV36078.1"/>
    </source>
</evidence>
<dbReference type="InterPro" id="IPR011010">
    <property type="entry name" value="DNA_brk_join_enz"/>
</dbReference>
<organism evidence="3 4">
    <name type="scientific">Mangrovactinospora gilvigrisea</name>
    <dbReference type="NCBI Taxonomy" id="1428644"/>
    <lineage>
        <taxon>Bacteria</taxon>
        <taxon>Bacillati</taxon>
        <taxon>Actinomycetota</taxon>
        <taxon>Actinomycetes</taxon>
        <taxon>Kitasatosporales</taxon>
        <taxon>Streptomycetaceae</taxon>
        <taxon>Mangrovactinospora</taxon>
    </lineage>
</organism>
<name>A0A1J7BBS1_9ACTN</name>
<reference evidence="3 4" key="1">
    <citation type="submission" date="2016-10" db="EMBL/GenBank/DDBJ databases">
        <title>Genome sequence of Streptomyces gilvigriseus MUSC 26.</title>
        <authorList>
            <person name="Lee L.-H."/>
            <person name="Ser H.-L."/>
        </authorList>
    </citation>
    <scope>NUCLEOTIDE SEQUENCE [LARGE SCALE GENOMIC DNA]</scope>
    <source>
        <strain evidence="3 4">MUSC 26</strain>
    </source>
</reference>
<dbReference type="SUPFAM" id="SSF47413">
    <property type="entry name" value="lambda repressor-like DNA-binding domains"/>
    <property type="match status" value="1"/>
</dbReference>
<dbReference type="InterPro" id="IPR010982">
    <property type="entry name" value="Lambda_DNA-bd_dom_sf"/>
</dbReference>
<dbReference type="PROSITE" id="PS50932">
    <property type="entry name" value="HTH_LACI_2"/>
    <property type="match status" value="1"/>
</dbReference>
<evidence type="ECO:0000256" key="1">
    <source>
        <dbReference type="ARBA" id="ARBA00023172"/>
    </source>
</evidence>